<evidence type="ECO:0000256" key="8">
    <source>
        <dbReference type="SAM" id="Phobius"/>
    </source>
</evidence>
<feature type="transmembrane region" description="Helical" evidence="8">
    <location>
        <begin position="88"/>
        <end position="107"/>
    </location>
</feature>
<dbReference type="Gene3D" id="3.10.580.10">
    <property type="entry name" value="CBS-domain"/>
    <property type="match status" value="1"/>
</dbReference>
<dbReference type="RefSeq" id="WP_250430267.1">
    <property type="nucleotide sequence ID" value="NZ_JALPRR010000003.1"/>
</dbReference>
<evidence type="ECO:0000256" key="2">
    <source>
        <dbReference type="ARBA" id="ARBA00022692"/>
    </source>
</evidence>
<keyword evidence="2 8" id="KW-0812">Transmembrane</keyword>
<keyword evidence="4 8" id="KW-1133">Transmembrane helix</keyword>
<dbReference type="InterPro" id="IPR002550">
    <property type="entry name" value="CNNM"/>
</dbReference>
<keyword evidence="3" id="KW-0677">Repeat</keyword>
<organism evidence="10 11">
    <name type="scientific">Pontibacter ruber</name>
    <dbReference type="NCBI Taxonomy" id="1343895"/>
    <lineage>
        <taxon>Bacteria</taxon>
        <taxon>Pseudomonadati</taxon>
        <taxon>Bacteroidota</taxon>
        <taxon>Cytophagia</taxon>
        <taxon>Cytophagales</taxon>
        <taxon>Hymenobacteraceae</taxon>
        <taxon>Pontibacter</taxon>
    </lineage>
</organism>
<dbReference type="Proteomes" id="UP001597374">
    <property type="component" value="Unassembled WGS sequence"/>
</dbReference>
<keyword evidence="6 8" id="KW-0472">Membrane</keyword>
<dbReference type="Pfam" id="PF01595">
    <property type="entry name" value="CNNM"/>
    <property type="match status" value="1"/>
</dbReference>
<evidence type="ECO:0000313" key="10">
    <source>
        <dbReference type="EMBL" id="MFD2247335.1"/>
    </source>
</evidence>
<evidence type="ECO:0000256" key="4">
    <source>
        <dbReference type="ARBA" id="ARBA00022989"/>
    </source>
</evidence>
<comment type="caution">
    <text evidence="10">The sequence shown here is derived from an EMBL/GenBank/DDBJ whole genome shotgun (WGS) entry which is preliminary data.</text>
</comment>
<dbReference type="SUPFAM" id="SSF54631">
    <property type="entry name" value="CBS-domain pair"/>
    <property type="match status" value="1"/>
</dbReference>
<evidence type="ECO:0000256" key="3">
    <source>
        <dbReference type="ARBA" id="ARBA00022737"/>
    </source>
</evidence>
<dbReference type="Pfam" id="PF00571">
    <property type="entry name" value="CBS"/>
    <property type="match status" value="1"/>
</dbReference>
<dbReference type="EMBL" id="JBHUIM010000002">
    <property type="protein sequence ID" value="MFD2247335.1"/>
    <property type="molecule type" value="Genomic_DNA"/>
</dbReference>
<dbReference type="InterPro" id="IPR046342">
    <property type="entry name" value="CBS_dom_sf"/>
</dbReference>
<dbReference type="InterPro" id="IPR044751">
    <property type="entry name" value="Ion_transp-like_CBS"/>
</dbReference>
<evidence type="ECO:0000259" key="9">
    <source>
        <dbReference type="PROSITE" id="PS51371"/>
    </source>
</evidence>
<sequence length="353" mass="39780">MGLLLLYLSIALILSFLCSLLEATLLSITPSYASIISQQKPEVGKDLQHFKDNIDRPLAAILTLNTFAHTIGAAGVGAQAQKLWGEEYLTLVSIALTIVILLLTEIIPKTLGANYWKQLTPFTVRTLKIMIYSPLYPIILLSQFITKRLKTDKERSVLSRADFTAMTEIGIKEGILKMGESKIIHNILSFNNIQVRHIMTPRTVISGAQEDQTIAAFFKQATSLRHSRIPIYSTSIDNITGYVLKDDVMQKIIQQQGNLPLKSIKRKIQVVHEHMPIPLLFNNLMKNKDHIAIVVDEYGGTAGIVSMEDLIETLLGAEIMDEMDDVADLQEWARTKWEKRSQRFGYNVDRNET</sequence>
<gene>
    <name evidence="10" type="ORF">ACFSKP_13800</name>
</gene>
<evidence type="ECO:0000256" key="1">
    <source>
        <dbReference type="ARBA" id="ARBA00004141"/>
    </source>
</evidence>
<evidence type="ECO:0000256" key="5">
    <source>
        <dbReference type="ARBA" id="ARBA00023122"/>
    </source>
</evidence>
<dbReference type="PANTHER" id="PTHR22777:SF4">
    <property type="entry name" value="UPF0053 PROTEIN SLL1254"/>
    <property type="match status" value="1"/>
</dbReference>
<name>A0ABW5CZ52_9BACT</name>
<dbReference type="PROSITE" id="PS51371">
    <property type="entry name" value="CBS"/>
    <property type="match status" value="1"/>
</dbReference>
<dbReference type="PANTHER" id="PTHR22777">
    <property type="entry name" value="HEMOLYSIN-RELATED"/>
    <property type="match status" value="1"/>
</dbReference>
<dbReference type="CDD" id="cd04590">
    <property type="entry name" value="CBS_pair_CorC_HlyC_assoc"/>
    <property type="match status" value="1"/>
</dbReference>
<dbReference type="InterPro" id="IPR000644">
    <property type="entry name" value="CBS_dom"/>
</dbReference>
<reference evidence="11" key="1">
    <citation type="journal article" date="2019" name="Int. J. Syst. Evol. Microbiol.">
        <title>The Global Catalogue of Microorganisms (GCM) 10K type strain sequencing project: providing services to taxonomists for standard genome sequencing and annotation.</title>
        <authorList>
            <consortium name="The Broad Institute Genomics Platform"/>
            <consortium name="The Broad Institute Genome Sequencing Center for Infectious Disease"/>
            <person name="Wu L."/>
            <person name="Ma J."/>
        </authorList>
    </citation>
    <scope>NUCLEOTIDE SEQUENCE [LARGE SCALE GENOMIC DNA]</scope>
    <source>
        <strain evidence="11">CGMCC 4.1782</strain>
    </source>
</reference>
<evidence type="ECO:0000256" key="7">
    <source>
        <dbReference type="PROSITE-ProRule" id="PRU00703"/>
    </source>
</evidence>
<proteinExistence type="predicted"/>
<evidence type="ECO:0000313" key="11">
    <source>
        <dbReference type="Proteomes" id="UP001597374"/>
    </source>
</evidence>
<keyword evidence="11" id="KW-1185">Reference proteome</keyword>
<keyword evidence="5 7" id="KW-0129">CBS domain</keyword>
<evidence type="ECO:0000256" key="6">
    <source>
        <dbReference type="ARBA" id="ARBA00023136"/>
    </source>
</evidence>
<accession>A0ABW5CZ52</accession>
<feature type="transmembrane region" description="Helical" evidence="8">
    <location>
        <begin position="127"/>
        <end position="146"/>
    </location>
</feature>
<feature type="domain" description="CBS" evidence="9">
    <location>
        <begin position="264"/>
        <end position="322"/>
    </location>
</feature>
<protein>
    <submittedName>
        <fullName evidence="10">CNNM domain-containing protein</fullName>
    </submittedName>
</protein>
<comment type="subcellular location">
    <subcellularLocation>
        <location evidence="1">Membrane</location>
        <topology evidence="1">Multi-pass membrane protein</topology>
    </subcellularLocation>
</comment>